<reference evidence="1" key="1">
    <citation type="submission" date="2025-08" db="UniProtKB">
        <authorList>
            <consortium name="Ensembl"/>
        </authorList>
    </citation>
    <scope>IDENTIFICATION</scope>
</reference>
<reference evidence="1" key="2">
    <citation type="submission" date="2025-09" db="UniProtKB">
        <authorList>
            <consortium name="Ensembl"/>
        </authorList>
    </citation>
    <scope>IDENTIFICATION</scope>
</reference>
<name>A0A8C7V7Y6_9TELE</name>
<dbReference type="PANTHER" id="PTHR46584">
    <property type="entry name" value="HMG DOMAIN-CONTAINING PROTEIN 4"/>
    <property type="match status" value="1"/>
</dbReference>
<dbReference type="Proteomes" id="UP000694383">
    <property type="component" value="Unplaced"/>
</dbReference>
<proteinExistence type="predicted"/>
<sequence>MSAFIYIYLHPLLKLNLKVKEFFLLQIFVIPGKPDAELCRLDSSDPLSACAVHMFSDEWTMRQEEEINTSSLLENWPFLNCHSTMAEGHTDAAERLSDPLVFGRSDLSDPLSKAGLVVPRLSSEPRSPITSSCFVTSPTSDALKFASRSPSPLRGDPVSAAAHLHLLGESLSLIGQHLQDVNKTVCLSSSFSVLLDSLLCALAPLMSLTSQIPELSSCTDCTLVRNALLQQRTSSLRHCYDFTKRTAKI</sequence>
<dbReference type="GeneTree" id="ENSGT00940000181262"/>
<evidence type="ECO:0000313" key="1">
    <source>
        <dbReference type="Ensembl" id="ENSOSIP00000000105.1"/>
    </source>
</evidence>
<protein>
    <submittedName>
        <fullName evidence="1">Uncharacterized protein</fullName>
    </submittedName>
</protein>
<dbReference type="AlphaFoldDB" id="A0A8C7V7Y6"/>
<dbReference type="PANTHER" id="PTHR46584:SF1">
    <property type="entry name" value="HMG DOMAIN-CONTAINING PROTEIN 4"/>
    <property type="match status" value="1"/>
</dbReference>
<keyword evidence="2" id="KW-1185">Reference proteome</keyword>
<evidence type="ECO:0000313" key="2">
    <source>
        <dbReference type="Proteomes" id="UP000694383"/>
    </source>
</evidence>
<dbReference type="InterPro" id="IPR042477">
    <property type="entry name" value="HMGXB4"/>
</dbReference>
<organism evidence="1 2">
    <name type="scientific">Oryzias sinensis</name>
    <name type="common">Chinese medaka</name>
    <dbReference type="NCBI Taxonomy" id="183150"/>
    <lineage>
        <taxon>Eukaryota</taxon>
        <taxon>Metazoa</taxon>
        <taxon>Chordata</taxon>
        <taxon>Craniata</taxon>
        <taxon>Vertebrata</taxon>
        <taxon>Euteleostomi</taxon>
        <taxon>Actinopterygii</taxon>
        <taxon>Neopterygii</taxon>
        <taxon>Teleostei</taxon>
        <taxon>Neoteleostei</taxon>
        <taxon>Acanthomorphata</taxon>
        <taxon>Ovalentaria</taxon>
        <taxon>Atherinomorphae</taxon>
        <taxon>Beloniformes</taxon>
        <taxon>Adrianichthyidae</taxon>
        <taxon>Oryziinae</taxon>
        <taxon>Oryzias</taxon>
    </lineage>
</organism>
<accession>A0A8C7V7Y6</accession>
<dbReference type="Ensembl" id="ENSOSIT00000000117.1">
    <property type="protein sequence ID" value="ENSOSIP00000000105.1"/>
    <property type="gene ID" value="ENSOSIG00000000088.1"/>
</dbReference>